<evidence type="ECO:0000313" key="1">
    <source>
        <dbReference type="EMBL" id="KAJ7636490.1"/>
    </source>
</evidence>
<evidence type="ECO:0000313" key="2">
    <source>
        <dbReference type="Proteomes" id="UP001221142"/>
    </source>
</evidence>
<name>A0AAD7C1A9_9AGAR</name>
<proteinExistence type="predicted"/>
<gene>
    <name evidence="1" type="ORF">FB45DRAFT_1055878</name>
</gene>
<sequence>MSLQGGPLHIPELLDLILSFVHAPRDLRRCALVNRSCAHPAQSRLFSSLDLRRNSQCDALSAIFATSPHLAGFVTTLVISAQEDLSFALRQLLAVSFPFLTTIRFVADINVVPVYVVDLDVMRSFLGIPTLISVTVETPFKSWDEMGRIWNGCSPNIKHLSYDLMFTVAPSFTPSLSGSMEMSRRIKLDSLNSKAFSKDSAPWRHDPGCPFDVSGLKAFGFHFGMTKELVDVLSPSLDTIKILSLDAYSANDRQVSRFRAVTQLNIRHYQTEGSRSFNAIRVMHPDVRNRISAIRFQVYFSGEHDLLSLDAELGKVHEYFPRLQTVVINLHPSKLGTEEFKEEFKQDVRAYRWNPDPGITVRCNFESERSIPWHTEIV</sequence>
<protein>
    <recommendedName>
        <fullName evidence="3">F-box domain-containing protein</fullName>
    </recommendedName>
</protein>
<dbReference type="AlphaFoldDB" id="A0AAD7C1A9"/>
<dbReference type="Proteomes" id="UP001221142">
    <property type="component" value="Unassembled WGS sequence"/>
</dbReference>
<reference evidence="1" key="1">
    <citation type="submission" date="2023-03" db="EMBL/GenBank/DDBJ databases">
        <title>Massive genome expansion in bonnet fungi (Mycena s.s.) driven by repeated elements and novel gene families across ecological guilds.</title>
        <authorList>
            <consortium name="Lawrence Berkeley National Laboratory"/>
            <person name="Harder C.B."/>
            <person name="Miyauchi S."/>
            <person name="Viragh M."/>
            <person name="Kuo A."/>
            <person name="Thoen E."/>
            <person name="Andreopoulos B."/>
            <person name="Lu D."/>
            <person name="Skrede I."/>
            <person name="Drula E."/>
            <person name="Henrissat B."/>
            <person name="Morin E."/>
            <person name="Kohler A."/>
            <person name="Barry K."/>
            <person name="LaButti K."/>
            <person name="Morin E."/>
            <person name="Salamov A."/>
            <person name="Lipzen A."/>
            <person name="Mereny Z."/>
            <person name="Hegedus B."/>
            <person name="Baldrian P."/>
            <person name="Stursova M."/>
            <person name="Weitz H."/>
            <person name="Taylor A."/>
            <person name="Grigoriev I.V."/>
            <person name="Nagy L.G."/>
            <person name="Martin F."/>
            <person name="Kauserud H."/>
        </authorList>
    </citation>
    <scope>NUCLEOTIDE SEQUENCE</scope>
    <source>
        <strain evidence="1">9284</strain>
    </source>
</reference>
<organism evidence="1 2">
    <name type="scientific">Roridomyces roridus</name>
    <dbReference type="NCBI Taxonomy" id="1738132"/>
    <lineage>
        <taxon>Eukaryota</taxon>
        <taxon>Fungi</taxon>
        <taxon>Dikarya</taxon>
        <taxon>Basidiomycota</taxon>
        <taxon>Agaricomycotina</taxon>
        <taxon>Agaricomycetes</taxon>
        <taxon>Agaricomycetidae</taxon>
        <taxon>Agaricales</taxon>
        <taxon>Marasmiineae</taxon>
        <taxon>Mycenaceae</taxon>
        <taxon>Roridomyces</taxon>
    </lineage>
</organism>
<accession>A0AAD7C1A9</accession>
<comment type="caution">
    <text evidence="1">The sequence shown here is derived from an EMBL/GenBank/DDBJ whole genome shotgun (WGS) entry which is preliminary data.</text>
</comment>
<dbReference type="EMBL" id="JARKIF010000006">
    <property type="protein sequence ID" value="KAJ7636490.1"/>
    <property type="molecule type" value="Genomic_DNA"/>
</dbReference>
<keyword evidence="2" id="KW-1185">Reference proteome</keyword>
<evidence type="ECO:0008006" key="3">
    <source>
        <dbReference type="Google" id="ProtNLM"/>
    </source>
</evidence>